<proteinExistence type="inferred from homology"/>
<evidence type="ECO:0000256" key="2">
    <source>
        <dbReference type="ARBA" id="ARBA00022801"/>
    </source>
</evidence>
<dbReference type="InterPro" id="IPR000801">
    <property type="entry name" value="Esterase-like"/>
</dbReference>
<feature type="signal peptide" evidence="3">
    <location>
        <begin position="1"/>
        <end position="24"/>
    </location>
</feature>
<keyword evidence="3" id="KW-0732">Signal</keyword>
<dbReference type="AlphaFoldDB" id="A0A1M6AXD9"/>
<keyword evidence="2" id="KW-0378">Hydrolase</keyword>
<evidence type="ECO:0000313" key="5">
    <source>
        <dbReference type="Proteomes" id="UP000184226"/>
    </source>
</evidence>
<evidence type="ECO:0008006" key="6">
    <source>
        <dbReference type="Google" id="ProtNLM"/>
    </source>
</evidence>
<dbReference type="EMBL" id="FQXE01000023">
    <property type="protein sequence ID" value="SHI41154.1"/>
    <property type="molecule type" value="Genomic_DNA"/>
</dbReference>
<organism evidence="4 5">
    <name type="scientific">Pollutimonas bauzanensis</name>
    <dbReference type="NCBI Taxonomy" id="658167"/>
    <lineage>
        <taxon>Bacteria</taxon>
        <taxon>Pseudomonadati</taxon>
        <taxon>Pseudomonadota</taxon>
        <taxon>Betaproteobacteria</taxon>
        <taxon>Burkholderiales</taxon>
        <taxon>Alcaligenaceae</taxon>
        <taxon>Pollutimonas</taxon>
    </lineage>
</organism>
<dbReference type="SUPFAM" id="SSF53474">
    <property type="entry name" value="alpha/beta-Hydrolases"/>
    <property type="match status" value="1"/>
</dbReference>
<protein>
    <recommendedName>
        <fullName evidence="6">Esterase</fullName>
    </recommendedName>
</protein>
<reference evidence="4 5" key="1">
    <citation type="submission" date="2016-11" db="EMBL/GenBank/DDBJ databases">
        <authorList>
            <person name="Jaros S."/>
            <person name="Januszkiewicz K."/>
            <person name="Wedrychowicz H."/>
        </authorList>
    </citation>
    <scope>NUCLEOTIDE SEQUENCE [LARGE SCALE GENOMIC DNA]</scope>
    <source>
        <strain evidence="4 5">CGMCC 1.10190</strain>
    </source>
</reference>
<comment type="similarity">
    <text evidence="1">Belongs to the esterase D family.</text>
</comment>
<dbReference type="PANTHER" id="PTHR40841">
    <property type="entry name" value="SIDEROPHORE TRIACETYLFUSARININE C ESTERASE"/>
    <property type="match status" value="1"/>
</dbReference>
<dbReference type="InterPro" id="IPR029058">
    <property type="entry name" value="AB_hydrolase_fold"/>
</dbReference>
<dbReference type="Pfam" id="PF00756">
    <property type="entry name" value="Esterase"/>
    <property type="match status" value="1"/>
</dbReference>
<feature type="chain" id="PRO_5013223304" description="Esterase" evidence="3">
    <location>
        <begin position="25"/>
        <end position="304"/>
    </location>
</feature>
<dbReference type="GO" id="GO:0016788">
    <property type="term" value="F:hydrolase activity, acting on ester bonds"/>
    <property type="evidence" value="ECO:0007669"/>
    <property type="project" value="TreeGrafter"/>
</dbReference>
<dbReference type="OrthoDB" id="9784036at2"/>
<sequence length="304" mass="31962">MPLSLATFFFICWALLMAAPAATARPSESAGVPPAQLRAQLGRLGVVQQIVLPRGDGRRALRLYLAYPQGAAPAQGWPVLYMLDGNAAFQALAAAGRGDLARRAVLVGIGYDVEARLDGDARAWDYTPRLPGAGDDGTPDPRAAQRRNGGADALLDLIELRIKPLVRAAAPVDDTRQTLYGHSYGGLFVLHALRARPGAFQRYVAASPSLWWHAPFMAQSMLSLDAAPCCGKHPAELHLMAGAAESLRSPGAAPRATAGDLRSLAAVLAGRPGLRVDYREFPGLGHGAMLPASAIAAAEIAGRP</sequence>
<evidence type="ECO:0000256" key="3">
    <source>
        <dbReference type="SAM" id="SignalP"/>
    </source>
</evidence>
<accession>A0A1M6AXD9</accession>
<dbReference type="Proteomes" id="UP000184226">
    <property type="component" value="Unassembled WGS sequence"/>
</dbReference>
<evidence type="ECO:0000256" key="1">
    <source>
        <dbReference type="ARBA" id="ARBA00005622"/>
    </source>
</evidence>
<evidence type="ECO:0000313" key="4">
    <source>
        <dbReference type="EMBL" id="SHI41154.1"/>
    </source>
</evidence>
<dbReference type="InterPro" id="IPR052558">
    <property type="entry name" value="Siderophore_Hydrolase_D"/>
</dbReference>
<dbReference type="PANTHER" id="PTHR40841:SF2">
    <property type="entry name" value="SIDEROPHORE-DEGRADING ESTERASE (EUROFUNG)"/>
    <property type="match status" value="1"/>
</dbReference>
<keyword evidence="5" id="KW-1185">Reference proteome</keyword>
<dbReference type="Gene3D" id="3.40.50.1820">
    <property type="entry name" value="alpha/beta hydrolase"/>
    <property type="match status" value="1"/>
</dbReference>
<name>A0A1M6AXD9_9BURK</name>
<dbReference type="STRING" id="658167.SAMN04488135_12349"/>
<gene>
    <name evidence="4" type="ORF">SAMN04488135_12349</name>
</gene>